<sequence>ETADVLIEQLSRDKDPILRYGGIYTVAMAYCGTGNNKAIRHLLHVAVSDVNDDVRRAAVTALGFILFRTPKQVPRIVQLLSESYNPNVRYGATLALGISCAGTGLMEAIELLEPMTKDPVDFVRQGAFISLAMILIQQNDATNPKVTLTRKLYEKIINDKHEDAMAKFGAVLGQGIIDAGGRNATISLQSRSGHSNMPAIVGMAVFTQFWYWFPLTHFLSLALSPTAIIGLNKELKIPKFEFISNAKPSLFSYPATTKPPSTSVVEKVATAVLSTTAKAKARAKKSEKEKGTHEGEAMDMDKEEHKKEEEKDEVKDDKKGKKKKEESFEILENMARVLPAQLQYISFPENSRYVPVKKGTVGGILMMIDRRPGEPEELISPSTPVATTEATEEEEAPPPEPFEYPFDD</sequence>
<evidence type="ECO:0000313" key="1">
    <source>
        <dbReference type="EMBL" id="CAG8647219.1"/>
    </source>
</evidence>
<comment type="caution">
    <text evidence="1">The sequence shown here is derived from an EMBL/GenBank/DDBJ whole genome shotgun (WGS) entry which is preliminary data.</text>
</comment>
<reference evidence="1" key="1">
    <citation type="submission" date="2021-06" db="EMBL/GenBank/DDBJ databases">
        <authorList>
            <person name="Kallberg Y."/>
            <person name="Tangrot J."/>
            <person name="Rosling A."/>
        </authorList>
    </citation>
    <scope>NUCLEOTIDE SEQUENCE</scope>
    <source>
        <strain evidence="1">IL203A</strain>
    </source>
</reference>
<organism evidence="1 2">
    <name type="scientific">Dentiscutata heterogama</name>
    <dbReference type="NCBI Taxonomy" id="1316150"/>
    <lineage>
        <taxon>Eukaryota</taxon>
        <taxon>Fungi</taxon>
        <taxon>Fungi incertae sedis</taxon>
        <taxon>Mucoromycota</taxon>
        <taxon>Glomeromycotina</taxon>
        <taxon>Glomeromycetes</taxon>
        <taxon>Diversisporales</taxon>
        <taxon>Gigasporaceae</taxon>
        <taxon>Dentiscutata</taxon>
    </lineage>
</organism>
<name>A0ACA9NBJ1_9GLOM</name>
<accession>A0ACA9NBJ1</accession>
<keyword evidence="2" id="KW-1185">Reference proteome</keyword>
<feature type="non-terminal residue" evidence="1">
    <location>
        <position position="1"/>
    </location>
</feature>
<dbReference type="EMBL" id="CAJVPU010015497">
    <property type="protein sequence ID" value="CAG8647219.1"/>
    <property type="molecule type" value="Genomic_DNA"/>
</dbReference>
<dbReference type="Proteomes" id="UP000789702">
    <property type="component" value="Unassembled WGS sequence"/>
</dbReference>
<proteinExistence type="predicted"/>
<gene>
    <name evidence="1" type="ORF">DHETER_LOCUS9122</name>
</gene>
<evidence type="ECO:0000313" key="2">
    <source>
        <dbReference type="Proteomes" id="UP000789702"/>
    </source>
</evidence>
<protein>
    <submittedName>
        <fullName evidence="1">16489_t:CDS:1</fullName>
    </submittedName>
</protein>